<sequence length="330" mass="39125">MLLKYQDDDGNIRMSVVKDSKWRRYQSGEESDNVSMMSEEVSDDSHAHLYEYARREGPNDEAESIYDKFNISEEDFVKNEDFMKEIEESHEQEMPEHYKHVENFQRHPYADDYSESALNSHHVEESEEQTHKVQHVERHPTPYVESYPSEYVERHPTPYVERHREATVERHQKPCRKCSKNSNKSKKIVYVYKQPPIIVKPKPTNVYIKSKPIVVQPPPLVVHHPEPKPCNPIIKYQPPNIKLKPVIVKISKPKRPITTPTTPCPTTTKKPCRKCRRKPTKNCHRCSRRKHTKPRSENYSVYYNHHNYRSADPPQYVQYKNVKCSENDFT</sequence>
<reference evidence="1 2" key="1">
    <citation type="submission" date="2015-04" db="EMBL/GenBank/DDBJ databases">
        <authorList>
            <person name="Syromyatnikov M.Y."/>
            <person name="Popov V.N."/>
        </authorList>
    </citation>
    <scope>NUCLEOTIDE SEQUENCE [LARGE SCALE GENOMIC DNA]</scope>
</reference>
<accession>A0A1J1ICQ0</accession>
<name>A0A1J1ICQ0_9DIPT</name>
<evidence type="ECO:0000313" key="2">
    <source>
        <dbReference type="Proteomes" id="UP000183832"/>
    </source>
</evidence>
<keyword evidence="2" id="KW-1185">Reference proteome</keyword>
<protein>
    <submittedName>
        <fullName evidence="1">CLUMA_CG010918, isoform A</fullName>
    </submittedName>
</protein>
<evidence type="ECO:0000313" key="1">
    <source>
        <dbReference type="EMBL" id="CRK97530.1"/>
    </source>
</evidence>
<proteinExistence type="predicted"/>
<dbReference type="AlphaFoldDB" id="A0A1J1ICQ0"/>
<gene>
    <name evidence="1" type="ORF">CLUMA_CG010918</name>
</gene>
<dbReference type="Proteomes" id="UP000183832">
    <property type="component" value="Unassembled WGS sequence"/>
</dbReference>
<organism evidence="1 2">
    <name type="scientific">Clunio marinus</name>
    <dbReference type="NCBI Taxonomy" id="568069"/>
    <lineage>
        <taxon>Eukaryota</taxon>
        <taxon>Metazoa</taxon>
        <taxon>Ecdysozoa</taxon>
        <taxon>Arthropoda</taxon>
        <taxon>Hexapoda</taxon>
        <taxon>Insecta</taxon>
        <taxon>Pterygota</taxon>
        <taxon>Neoptera</taxon>
        <taxon>Endopterygota</taxon>
        <taxon>Diptera</taxon>
        <taxon>Nematocera</taxon>
        <taxon>Chironomoidea</taxon>
        <taxon>Chironomidae</taxon>
        <taxon>Clunio</taxon>
    </lineage>
</organism>
<dbReference type="EMBL" id="CVRI01000047">
    <property type="protein sequence ID" value="CRK97530.1"/>
    <property type="molecule type" value="Genomic_DNA"/>
</dbReference>
<dbReference type="OrthoDB" id="10641422at2759"/>